<evidence type="ECO:0000256" key="5">
    <source>
        <dbReference type="SAM" id="MobiDB-lite"/>
    </source>
</evidence>
<comment type="caution">
    <text evidence="8">The sequence shown here is derived from an EMBL/GenBank/DDBJ whole genome shotgun (WGS) entry which is preliminary data.</text>
</comment>
<feature type="region of interest" description="Disordered" evidence="5">
    <location>
        <begin position="590"/>
        <end position="609"/>
    </location>
</feature>
<feature type="transmembrane region" description="Helical" evidence="6">
    <location>
        <begin position="158"/>
        <end position="182"/>
    </location>
</feature>
<reference evidence="8" key="1">
    <citation type="submission" date="2021-03" db="EMBL/GenBank/DDBJ databases">
        <title>Revisited historic fungal species revealed as producer of novel bioactive compounds through whole genome sequencing and comparative genomics.</title>
        <authorList>
            <person name="Vignolle G.A."/>
            <person name="Hochenegger N."/>
            <person name="Mach R.L."/>
            <person name="Mach-Aigner A.R."/>
            <person name="Javad Rahimi M."/>
            <person name="Salim K.A."/>
            <person name="Chan C.M."/>
            <person name="Lim L.B.L."/>
            <person name="Cai F."/>
            <person name="Druzhinina I.S."/>
            <person name="U'Ren J.M."/>
            <person name="Derntl C."/>
        </authorList>
    </citation>
    <scope>NUCLEOTIDE SEQUENCE</scope>
    <source>
        <strain evidence="8">TUCIM 5799</strain>
    </source>
</reference>
<dbReference type="InterPro" id="IPR036259">
    <property type="entry name" value="MFS_trans_sf"/>
</dbReference>
<dbReference type="SUPFAM" id="SSF103473">
    <property type="entry name" value="MFS general substrate transporter"/>
    <property type="match status" value="2"/>
</dbReference>
<feature type="domain" description="Major facilitator superfamily (MFS) profile" evidence="7">
    <location>
        <begin position="26"/>
        <end position="545"/>
    </location>
</feature>
<protein>
    <recommendedName>
        <fullName evidence="7">Major facilitator superfamily (MFS) profile domain-containing protein</fullName>
    </recommendedName>
</protein>
<sequence>MDGERYPEDRRQLRYELDLNSWNLRIWGVAASGFLTDSYNLFSTNVILASISFVYFPHDRYPGLLINLITLLGSVVGQLLFGYLADRYGRTRLYGIELVLVIVSTIGVATSSFGYNDLSFLALFTWWRFVMGIGIGAEYPLSAVITSEWASTQSRATMLASVFLMQPVGQALAQLVGLWVLLGREREYGLQAMQCGINTLHEAECKKIVDGIWRIVIGSGAVPALLAIIFRFFLYDCGLYQLEVKHKPGIALRDTRRIYVAPETRNGIALGSPGATQVQSPQEKPIQFSKEDIYHYFVRDGNWYYLLGTAMTWFILDVGFYGFSLDNRGTLADIWAVTQHTPLDSRLSCWNSTLEGGNSTVPDWKVLGFPKWATDQTLPCNTIYDVLLEQAKQYLLTVSISSIAGSLCFIFFANKIPRKQWLTISFIVLAGLFIITGGVYYGVAYTPGAPATVTLVAICHFAFNFGANTLTFIIPAEIFPTCYRCTCHGISAASGKIGSIVALLVVYGINSGYTSSTRQGLIFILFGSVLAFGAIYSWAYLPDVQRLVYDEDGKKTLEAKDLEELGEGHEKARLEGEVVTVRQKVNDIRRRRKEKRELHPHIDQGPHEV</sequence>
<feature type="transmembrane region" description="Helical" evidence="6">
    <location>
        <begin position="394"/>
        <end position="414"/>
    </location>
</feature>
<feature type="transmembrane region" description="Helical" evidence="6">
    <location>
        <begin position="212"/>
        <end position="234"/>
    </location>
</feature>
<name>A0A9Q0AR76_9PEZI</name>
<dbReference type="GO" id="GO:0022857">
    <property type="term" value="F:transmembrane transporter activity"/>
    <property type="evidence" value="ECO:0007669"/>
    <property type="project" value="InterPro"/>
</dbReference>
<feature type="transmembrane region" description="Helical" evidence="6">
    <location>
        <begin position="303"/>
        <end position="323"/>
    </location>
</feature>
<dbReference type="EMBL" id="JAFIMR010000011">
    <property type="protein sequence ID" value="KAI1872450.1"/>
    <property type="molecule type" value="Genomic_DNA"/>
</dbReference>
<evidence type="ECO:0000256" key="1">
    <source>
        <dbReference type="ARBA" id="ARBA00004141"/>
    </source>
</evidence>
<feature type="transmembrane region" description="Helical" evidence="6">
    <location>
        <begin position="421"/>
        <end position="443"/>
    </location>
</feature>
<feature type="transmembrane region" description="Helical" evidence="6">
    <location>
        <begin position="96"/>
        <end position="114"/>
    </location>
</feature>
<dbReference type="PROSITE" id="PS00217">
    <property type="entry name" value="SUGAR_TRANSPORT_2"/>
    <property type="match status" value="1"/>
</dbReference>
<feature type="compositionally biased region" description="Basic and acidic residues" evidence="5">
    <location>
        <begin position="595"/>
        <end position="609"/>
    </location>
</feature>
<evidence type="ECO:0000256" key="4">
    <source>
        <dbReference type="ARBA" id="ARBA00023136"/>
    </source>
</evidence>
<feature type="transmembrane region" description="Helical" evidence="6">
    <location>
        <begin position="486"/>
        <end position="509"/>
    </location>
</feature>
<organism evidence="8 9">
    <name type="scientific">Neoarthrinium moseri</name>
    <dbReference type="NCBI Taxonomy" id="1658444"/>
    <lineage>
        <taxon>Eukaryota</taxon>
        <taxon>Fungi</taxon>
        <taxon>Dikarya</taxon>
        <taxon>Ascomycota</taxon>
        <taxon>Pezizomycotina</taxon>
        <taxon>Sordariomycetes</taxon>
        <taxon>Xylariomycetidae</taxon>
        <taxon>Amphisphaeriales</taxon>
        <taxon>Apiosporaceae</taxon>
        <taxon>Neoarthrinium</taxon>
    </lineage>
</organism>
<accession>A0A9Q0AR76</accession>
<feature type="transmembrane region" description="Helical" evidence="6">
    <location>
        <begin position="126"/>
        <end position="146"/>
    </location>
</feature>
<feature type="transmembrane region" description="Helical" evidence="6">
    <location>
        <begin position="521"/>
        <end position="541"/>
    </location>
</feature>
<evidence type="ECO:0000259" key="7">
    <source>
        <dbReference type="PROSITE" id="PS50850"/>
    </source>
</evidence>
<proteinExistence type="predicted"/>
<dbReference type="PROSITE" id="PS50850">
    <property type="entry name" value="MFS"/>
    <property type="match status" value="1"/>
</dbReference>
<comment type="subcellular location">
    <subcellularLocation>
        <location evidence="1">Membrane</location>
        <topology evidence="1">Multi-pass membrane protein</topology>
    </subcellularLocation>
</comment>
<dbReference type="Proteomes" id="UP000829685">
    <property type="component" value="Unassembled WGS sequence"/>
</dbReference>
<dbReference type="PANTHER" id="PTHR24064">
    <property type="entry name" value="SOLUTE CARRIER FAMILY 22 MEMBER"/>
    <property type="match status" value="1"/>
</dbReference>
<gene>
    <name evidence="8" type="ORF">JX265_005330</name>
</gene>
<dbReference type="Gene3D" id="1.20.1250.20">
    <property type="entry name" value="MFS general substrate transporter like domains"/>
    <property type="match status" value="2"/>
</dbReference>
<keyword evidence="9" id="KW-1185">Reference proteome</keyword>
<evidence type="ECO:0000256" key="2">
    <source>
        <dbReference type="ARBA" id="ARBA00022692"/>
    </source>
</evidence>
<dbReference type="InterPro" id="IPR020846">
    <property type="entry name" value="MFS_dom"/>
</dbReference>
<dbReference type="GO" id="GO:0016020">
    <property type="term" value="C:membrane"/>
    <property type="evidence" value="ECO:0007669"/>
    <property type="project" value="UniProtKB-SubCell"/>
</dbReference>
<evidence type="ECO:0000256" key="3">
    <source>
        <dbReference type="ARBA" id="ARBA00022989"/>
    </source>
</evidence>
<dbReference type="AlphaFoldDB" id="A0A9Q0AR76"/>
<dbReference type="Pfam" id="PF00083">
    <property type="entry name" value="Sugar_tr"/>
    <property type="match status" value="2"/>
</dbReference>
<keyword evidence="4 6" id="KW-0472">Membrane</keyword>
<dbReference type="InterPro" id="IPR005828">
    <property type="entry name" value="MFS_sugar_transport-like"/>
</dbReference>
<keyword evidence="2 6" id="KW-0812">Transmembrane</keyword>
<feature type="transmembrane region" description="Helical" evidence="6">
    <location>
        <begin position="64"/>
        <end position="84"/>
    </location>
</feature>
<evidence type="ECO:0000313" key="8">
    <source>
        <dbReference type="EMBL" id="KAI1872450.1"/>
    </source>
</evidence>
<keyword evidence="3 6" id="KW-1133">Transmembrane helix</keyword>
<dbReference type="InterPro" id="IPR005829">
    <property type="entry name" value="Sugar_transporter_CS"/>
</dbReference>
<feature type="transmembrane region" description="Helical" evidence="6">
    <location>
        <begin position="449"/>
        <end position="474"/>
    </location>
</feature>
<evidence type="ECO:0000256" key="6">
    <source>
        <dbReference type="SAM" id="Phobius"/>
    </source>
</evidence>
<evidence type="ECO:0000313" key="9">
    <source>
        <dbReference type="Proteomes" id="UP000829685"/>
    </source>
</evidence>